<dbReference type="GO" id="GO:0016020">
    <property type="term" value="C:membrane"/>
    <property type="evidence" value="ECO:0007669"/>
    <property type="project" value="InterPro"/>
</dbReference>
<dbReference type="InterPro" id="IPR052501">
    <property type="entry name" value="Alpha-1-2_FucT"/>
</dbReference>
<dbReference type="OrthoDB" id="3226at2759"/>
<dbReference type="EMBL" id="UZAH01025389">
    <property type="protein sequence ID" value="VDO62956.1"/>
    <property type="molecule type" value="Genomic_DNA"/>
</dbReference>
<keyword evidence="1" id="KW-0328">Glycosyltransferase</keyword>
<evidence type="ECO:0000313" key="3">
    <source>
        <dbReference type="EMBL" id="VDO62956.1"/>
    </source>
</evidence>
<evidence type="ECO:0000313" key="4">
    <source>
        <dbReference type="Proteomes" id="UP000050761"/>
    </source>
</evidence>
<name>A0A3P7WQC2_HELPZ</name>
<dbReference type="Proteomes" id="UP000050761">
    <property type="component" value="Unassembled WGS sequence"/>
</dbReference>
<evidence type="ECO:0000256" key="1">
    <source>
        <dbReference type="ARBA" id="ARBA00022676"/>
    </source>
</evidence>
<gene>
    <name evidence="3" type="ORF">HPBE_LOCUS4963</name>
</gene>
<dbReference type="PANTHER" id="PTHR22898">
    <property type="entry name" value="UNCHARACTERIZED GLYCOSOL TRANSFERASE-RELATED"/>
    <property type="match status" value="1"/>
</dbReference>
<keyword evidence="4" id="KW-1185">Reference proteome</keyword>
<accession>A0A3P7WQC2</accession>
<dbReference type="GO" id="GO:0008107">
    <property type="term" value="F:galactoside 2-alpha-L-fucosyltransferase activity"/>
    <property type="evidence" value="ECO:0007669"/>
    <property type="project" value="InterPro"/>
</dbReference>
<organism evidence="3">
    <name type="scientific">Heligmosomoides polygyrus</name>
    <name type="common">Parasitic roundworm</name>
    <dbReference type="NCBI Taxonomy" id="6339"/>
    <lineage>
        <taxon>Eukaryota</taxon>
        <taxon>Metazoa</taxon>
        <taxon>Ecdysozoa</taxon>
        <taxon>Nematoda</taxon>
        <taxon>Chromadorea</taxon>
        <taxon>Rhabditida</taxon>
        <taxon>Rhabditina</taxon>
        <taxon>Rhabditomorpha</taxon>
        <taxon>Strongyloidea</taxon>
        <taxon>Heligmosomidae</taxon>
        <taxon>Heligmosomoides</taxon>
    </lineage>
</organism>
<reference evidence="3 4" key="1">
    <citation type="submission" date="2018-11" db="EMBL/GenBank/DDBJ databases">
        <authorList>
            <consortium name="Pathogen Informatics"/>
        </authorList>
    </citation>
    <scope>NUCLEOTIDE SEQUENCE [LARGE SCALE GENOMIC DNA]</scope>
</reference>
<proteinExistence type="predicted"/>
<dbReference type="PANTHER" id="PTHR22898:SF3">
    <property type="entry name" value="ALPHA-1,2-FUCOSYLTRANSFERASE-RELATED"/>
    <property type="match status" value="1"/>
</dbReference>
<keyword evidence="2" id="KW-0808">Transferase</keyword>
<evidence type="ECO:0000256" key="2">
    <source>
        <dbReference type="ARBA" id="ARBA00022679"/>
    </source>
</evidence>
<dbReference type="WBParaSite" id="HPBE_0000496201-mRNA-1">
    <property type="protein sequence ID" value="HPBE_0000496201-mRNA-1"/>
    <property type="gene ID" value="HPBE_0000496201"/>
</dbReference>
<dbReference type="InterPro" id="IPR002516">
    <property type="entry name" value="Glyco_trans_11"/>
</dbReference>
<protein>
    <submittedName>
        <fullName evidence="5">L-Fucosyltransferase</fullName>
    </submittedName>
</protein>
<dbReference type="AlphaFoldDB" id="A0A3P7WQC2"/>
<reference evidence="5" key="2">
    <citation type="submission" date="2019-09" db="UniProtKB">
        <authorList>
            <consortium name="WormBaseParasite"/>
        </authorList>
    </citation>
    <scope>IDENTIFICATION</scope>
</reference>
<dbReference type="Pfam" id="PF01531">
    <property type="entry name" value="Glyco_transf_11"/>
    <property type="match status" value="1"/>
</dbReference>
<evidence type="ECO:0000313" key="5">
    <source>
        <dbReference type="WBParaSite" id="HPBE_0000496201-mRNA-1"/>
    </source>
</evidence>
<dbReference type="GO" id="GO:0005975">
    <property type="term" value="P:carbohydrate metabolic process"/>
    <property type="evidence" value="ECO:0007669"/>
    <property type="project" value="InterPro"/>
</dbReference>
<sequence length="308" mass="35846">MAQLRLSIAYPLLLLFRIKNFLRNVVTADESWFFHHPYPEGPYLPQREPPPKQSKSDVDQKKNNCGTPTFLDVFYKGCCTYDPIIVDTISKNHMEHAVTLKLFYLQSFKFISDLPQQVVRRFFAAAKHLRDAVGDIFEIKPERKDLNVCVHIRRGDFTNSTEALASDDMFTKLAVDYVLRKVKEGDSRPPYTYVMSDDAIWAKKTLESYERLRVAIPDASSPPGVEWEFSRQFCDHVLLTASVSTYGYWIGYHSRGQKVYYNRDYTHVGGIEAQLVPADFWPTHWIPIVYDSGQQKVKEHEYQRRSRS</sequence>